<dbReference type="RefSeq" id="WP_301143127.1">
    <property type="nucleotide sequence ID" value="NZ_JAUHQA010000001.1"/>
</dbReference>
<name>A0ABT8GJ56_9MICO</name>
<evidence type="ECO:0000313" key="2">
    <source>
        <dbReference type="EMBL" id="MDN4481466.1"/>
    </source>
</evidence>
<dbReference type="InterPro" id="IPR029068">
    <property type="entry name" value="Glyas_Bleomycin-R_OHBP_Dase"/>
</dbReference>
<sequence>MASQRVSVVTLGVADLERARTFYGAWGWIERQSADEVVFFQLNGLVLALFSAAALAEEQGRPVAELGTGAMALAQNFHTEAEVDERFHAALVAGAAMLRRPQKAPWGGYSGYLADPDGHVWELAVNPFWDLDDDGSVSIPEAPPAA</sequence>
<proteinExistence type="predicted"/>
<dbReference type="PANTHER" id="PTHR36503:SF1">
    <property type="entry name" value="BLR2520 PROTEIN"/>
    <property type="match status" value="1"/>
</dbReference>
<feature type="domain" description="VOC" evidence="1">
    <location>
        <begin position="5"/>
        <end position="126"/>
    </location>
</feature>
<dbReference type="EMBL" id="JAUHQA010000001">
    <property type="protein sequence ID" value="MDN4481466.1"/>
    <property type="molecule type" value="Genomic_DNA"/>
</dbReference>
<accession>A0ABT8GJ56</accession>
<keyword evidence="3" id="KW-1185">Reference proteome</keyword>
<gene>
    <name evidence="2" type="ORF">QQX02_11070</name>
</gene>
<dbReference type="InterPro" id="IPR004360">
    <property type="entry name" value="Glyas_Fos-R_dOase_dom"/>
</dbReference>
<dbReference type="Pfam" id="PF00903">
    <property type="entry name" value="Glyoxalase"/>
    <property type="match status" value="1"/>
</dbReference>
<protein>
    <submittedName>
        <fullName evidence="2">VOC family protein</fullName>
    </submittedName>
</protein>
<dbReference type="InterPro" id="IPR037523">
    <property type="entry name" value="VOC_core"/>
</dbReference>
<reference evidence="2" key="1">
    <citation type="submission" date="2023-06" db="EMBL/GenBank/DDBJ databases">
        <title>Egi l300058.</title>
        <authorList>
            <person name="Gao L."/>
            <person name="Fang B.-Z."/>
            <person name="Li W.-J."/>
        </authorList>
    </citation>
    <scope>NUCLEOTIDE SEQUENCE</scope>
    <source>
        <strain evidence="2">EGI L300058</strain>
    </source>
</reference>
<organism evidence="2 3">
    <name type="scientific">Demequina muriae</name>
    <dbReference type="NCBI Taxonomy" id="3051664"/>
    <lineage>
        <taxon>Bacteria</taxon>
        <taxon>Bacillati</taxon>
        <taxon>Actinomycetota</taxon>
        <taxon>Actinomycetes</taxon>
        <taxon>Micrococcales</taxon>
        <taxon>Demequinaceae</taxon>
        <taxon>Demequina</taxon>
    </lineage>
</organism>
<dbReference type="PANTHER" id="PTHR36503">
    <property type="entry name" value="BLR2520 PROTEIN"/>
    <property type="match status" value="1"/>
</dbReference>
<dbReference type="SUPFAM" id="SSF54593">
    <property type="entry name" value="Glyoxalase/Bleomycin resistance protein/Dihydroxybiphenyl dioxygenase"/>
    <property type="match status" value="1"/>
</dbReference>
<dbReference type="Proteomes" id="UP001172708">
    <property type="component" value="Unassembled WGS sequence"/>
</dbReference>
<dbReference type="Gene3D" id="3.10.180.10">
    <property type="entry name" value="2,3-Dihydroxybiphenyl 1,2-Dioxygenase, domain 1"/>
    <property type="match status" value="1"/>
</dbReference>
<evidence type="ECO:0000259" key="1">
    <source>
        <dbReference type="PROSITE" id="PS51819"/>
    </source>
</evidence>
<comment type="caution">
    <text evidence="2">The sequence shown here is derived from an EMBL/GenBank/DDBJ whole genome shotgun (WGS) entry which is preliminary data.</text>
</comment>
<evidence type="ECO:0000313" key="3">
    <source>
        <dbReference type="Proteomes" id="UP001172708"/>
    </source>
</evidence>
<dbReference type="PROSITE" id="PS51819">
    <property type="entry name" value="VOC"/>
    <property type="match status" value="1"/>
</dbReference>